<keyword evidence="2" id="KW-0472">Membrane</keyword>
<dbReference type="AlphaFoldDB" id="A0A1H1EA01"/>
<organism evidence="4 5">
    <name type="scientific">Thermostaphylospora chromogena</name>
    <dbReference type="NCBI Taxonomy" id="35622"/>
    <lineage>
        <taxon>Bacteria</taxon>
        <taxon>Bacillati</taxon>
        <taxon>Actinomycetota</taxon>
        <taxon>Actinomycetes</taxon>
        <taxon>Streptosporangiales</taxon>
        <taxon>Thermomonosporaceae</taxon>
        <taxon>Thermostaphylospora</taxon>
    </lineage>
</organism>
<feature type="transmembrane region" description="Helical" evidence="2">
    <location>
        <begin position="194"/>
        <end position="215"/>
    </location>
</feature>
<feature type="compositionally biased region" description="Low complexity" evidence="1">
    <location>
        <begin position="254"/>
        <end position="267"/>
    </location>
</feature>
<feature type="transmembrane region" description="Helical" evidence="2">
    <location>
        <begin position="221"/>
        <end position="244"/>
    </location>
</feature>
<proteinExistence type="predicted"/>
<feature type="domain" description="Phage shock protein PspC N-terminal" evidence="3">
    <location>
        <begin position="119"/>
        <end position="171"/>
    </location>
</feature>
<feature type="compositionally biased region" description="Low complexity" evidence="1">
    <location>
        <begin position="384"/>
        <end position="394"/>
    </location>
</feature>
<feature type="region of interest" description="Disordered" evidence="1">
    <location>
        <begin position="253"/>
        <end position="404"/>
    </location>
</feature>
<gene>
    <name evidence="4" type="ORF">SAMN04489764_2383</name>
</gene>
<dbReference type="Pfam" id="PF04024">
    <property type="entry name" value="PspC"/>
    <property type="match status" value="1"/>
</dbReference>
<feature type="compositionally biased region" description="Basic and acidic residues" evidence="1">
    <location>
        <begin position="18"/>
        <end position="38"/>
    </location>
</feature>
<sequence>MVSAATARDDGVMTDTGNDDREDARAADGSPVDHDATPPRDGGPGTPAADVSDAGPPGEGRDGAARSEASQEGAPRDDDTPETGADPHGGSARQEPPRTGGASQDDTAVPGRAWTDRVLARSSDGRILFGVCAGLGRFTGIDPVLFRVGFGVLVLGSGIGFFLYLAAFLLMRGVHGEPGYVEQWTRRSFDAETVMALLCGVFAFGLVLNVASGGIGSGTVVVGTLLAIALLAAHTADVDVFGLLRSLPERLSRRTAPTGTAPTAAPPYGTSGEQPPTTVLGTPAGVRPAGATATPSPGPEPSPSAYAAAAHASPGITRAYETPVEQNAPGGGPGAERFPRQAAQGGYDSSGTPFAPHGPYTPAAHQPPGFQGGVNRPWPYGYGAPATAPAPQAPARRRRPRRPRTFVGTITMVLAVIVGGIVMAAQPHAGIEQPQLVGGAMLLTIGLGLLVTTWFGRGAGLVVAGALVAFVISIVPVLNDVPHQVGGKVWQPTTVAEASRPHRVGVGDGLLDLSVLELPEGARVPVRAHVSVGDITVILPPDVRAEVNLVSRVGDIEVGNTLTSGPAAEVERVLEPEVQPKGKAATIVLTVRANVGNVEVRRAA</sequence>
<accession>A0A1H1EA01</accession>
<evidence type="ECO:0000256" key="2">
    <source>
        <dbReference type="SAM" id="Phobius"/>
    </source>
</evidence>
<feature type="compositionally biased region" description="Polar residues" evidence="1">
    <location>
        <begin position="271"/>
        <end position="280"/>
    </location>
</feature>
<dbReference type="STRING" id="35622.SAMN04489764_2383"/>
<feature type="compositionally biased region" description="Low complexity" evidence="1">
    <location>
        <begin position="303"/>
        <end position="315"/>
    </location>
</feature>
<feature type="region of interest" description="Disordered" evidence="1">
    <location>
        <begin position="1"/>
        <end position="111"/>
    </location>
</feature>
<name>A0A1H1EA01_9ACTN</name>
<feature type="compositionally biased region" description="Basic residues" evidence="1">
    <location>
        <begin position="395"/>
        <end position="404"/>
    </location>
</feature>
<evidence type="ECO:0000259" key="3">
    <source>
        <dbReference type="Pfam" id="PF04024"/>
    </source>
</evidence>
<feature type="transmembrane region" description="Helical" evidence="2">
    <location>
        <begin position="406"/>
        <end position="424"/>
    </location>
</feature>
<feature type="transmembrane region" description="Helical" evidence="2">
    <location>
        <begin position="436"/>
        <end position="455"/>
    </location>
</feature>
<dbReference type="Proteomes" id="UP000217103">
    <property type="component" value="Unassembled WGS sequence"/>
</dbReference>
<keyword evidence="2" id="KW-1133">Transmembrane helix</keyword>
<keyword evidence="2" id="KW-0812">Transmembrane</keyword>
<evidence type="ECO:0000256" key="1">
    <source>
        <dbReference type="SAM" id="MobiDB-lite"/>
    </source>
</evidence>
<evidence type="ECO:0000313" key="5">
    <source>
        <dbReference type="Proteomes" id="UP000217103"/>
    </source>
</evidence>
<dbReference type="EMBL" id="FNKK01000002">
    <property type="protein sequence ID" value="SDQ85567.1"/>
    <property type="molecule type" value="Genomic_DNA"/>
</dbReference>
<evidence type="ECO:0000313" key="4">
    <source>
        <dbReference type="EMBL" id="SDQ85567.1"/>
    </source>
</evidence>
<dbReference type="InterPro" id="IPR007168">
    <property type="entry name" value="Phageshock_PspC_N"/>
</dbReference>
<reference evidence="4 5" key="1">
    <citation type="submission" date="2016-10" db="EMBL/GenBank/DDBJ databases">
        <authorList>
            <person name="de Groot N.N."/>
        </authorList>
    </citation>
    <scope>NUCLEOTIDE SEQUENCE [LARGE SCALE GENOMIC DNA]</scope>
    <source>
        <strain evidence="4 5">DSM 43794</strain>
    </source>
</reference>
<keyword evidence="5" id="KW-1185">Reference proteome</keyword>
<feature type="transmembrane region" description="Helical" evidence="2">
    <location>
        <begin position="460"/>
        <end position="478"/>
    </location>
</feature>
<protein>
    <submittedName>
        <fullName evidence="4">Phage shock protein PspC (Stress-responsive transcriptional regulator)</fullName>
    </submittedName>
</protein>
<feature type="transmembrane region" description="Helical" evidence="2">
    <location>
        <begin position="152"/>
        <end position="174"/>
    </location>
</feature>